<dbReference type="Pfam" id="PF00078">
    <property type="entry name" value="RVT_1"/>
    <property type="match status" value="1"/>
</dbReference>
<dbReference type="EC" id="3.1.26.4" evidence="2"/>
<dbReference type="Proteomes" id="UP000472262">
    <property type="component" value="Unassembled WGS sequence"/>
</dbReference>
<evidence type="ECO:0000256" key="2">
    <source>
        <dbReference type="ARBA" id="ARBA00012180"/>
    </source>
</evidence>
<sequence>MYWLGDLKEDVEKTISKWGRYIREQLCEPSLPKTEFHCTMKYDESKNPDFEKRWLKDTKGLKIPMISQSIIIGPKGVALQIDRERFIDDWFAVPNSVPHVTLYVNKDCLSKDLGPMMKQAEKSKWEATENPLIFQIADKEYLKILCATPMIGVPRMVINTRVEPKVKEHQTKQTELLKDMERQVPLELWSQHDTDVGLVKSANPIKVVLKPGAKVPRKLQYPLKPEAVEGIKKTIEGLMKAGVLVETTSYCNTPILPVTKADKSKWRLVHDLRAVNEVVEDWPAEVPNPHTLLTNVPSVANYYTVVDLCSAFFSVPLAEESRPLFAFTYQGKKLTYTRMPQGFKHSPHVYNQILKEELEELRLDSTLIQYVNDLLICSTSLEQCHQDSIKVLNKLAEGGHKASKAKLQYCLPQVEYLGRTISHGMKAVSPSQLEGISKVPQPQTVGQMMTFLGMTGFSADWIEDYAIKTAPLRALMKQVGCQNLRAPLVWNTE</sequence>
<dbReference type="InParanoid" id="A0A672MX06"/>
<reference evidence="4" key="2">
    <citation type="submission" date="2025-09" db="UniProtKB">
        <authorList>
            <consortium name="Ensembl"/>
        </authorList>
    </citation>
    <scope>IDENTIFICATION</scope>
</reference>
<dbReference type="PROSITE" id="PS50878">
    <property type="entry name" value="RT_POL"/>
    <property type="match status" value="1"/>
</dbReference>
<dbReference type="PANTHER" id="PTHR33064:SF37">
    <property type="entry name" value="RIBONUCLEASE H"/>
    <property type="match status" value="1"/>
</dbReference>
<dbReference type="InterPro" id="IPR043128">
    <property type="entry name" value="Rev_trsase/Diguanyl_cyclase"/>
</dbReference>
<dbReference type="OMA" id="TVGQMMT"/>
<proteinExistence type="inferred from homology"/>
<name>A0A672MX06_SINGR</name>
<feature type="domain" description="Reverse transcriptase" evidence="3">
    <location>
        <begin position="239"/>
        <end position="421"/>
    </location>
</feature>
<dbReference type="InterPro" id="IPR051320">
    <property type="entry name" value="Viral_Replic_Matur_Polypro"/>
</dbReference>
<dbReference type="Ensembl" id="ENSSGRT00000046324.1">
    <property type="protein sequence ID" value="ENSSGRP00000043250.1"/>
    <property type="gene ID" value="ENSSGRG00000023370.1"/>
</dbReference>
<comment type="similarity">
    <text evidence="1">Belongs to the beta type-B retroviral polymerase family. HERV class-II K(HML-2) pol subfamily.</text>
</comment>
<evidence type="ECO:0000313" key="5">
    <source>
        <dbReference type="Proteomes" id="UP000472262"/>
    </source>
</evidence>
<evidence type="ECO:0000256" key="1">
    <source>
        <dbReference type="ARBA" id="ARBA00010879"/>
    </source>
</evidence>
<evidence type="ECO:0000259" key="3">
    <source>
        <dbReference type="PROSITE" id="PS50878"/>
    </source>
</evidence>
<dbReference type="GO" id="GO:0004523">
    <property type="term" value="F:RNA-DNA hybrid ribonuclease activity"/>
    <property type="evidence" value="ECO:0007669"/>
    <property type="project" value="UniProtKB-EC"/>
</dbReference>
<reference evidence="4" key="1">
    <citation type="submission" date="2025-08" db="UniProtKB">
        <authorList>
            <consortium name="Ensembl"/>
        </authorList>
    </citation>
    <scope>IDENTIFICATION</scope>
</reference>
<organism evidence="4 5">
    <name type="scientific">Sinocyclocheilus grahami</name>
    <name type="common">Dianchi golden-line fish</name>
    <name type="synonym">Barbus grahami</name>
    <dbReference type="NCBI Taxonomy" id="75366"/>
    <lineage>
        <taxon>Eukaryota</taxon>
        <taxon>Metazoa</taxon>
        <taxon>Chordata</taxon>
        <taxon>Craniata</taxon>
        <taxon>Vertebrata</taxon>
        <taxon>Euteleostomi</taxon>
        <taxon>Actinopterygii</taxon>
        <taxon>Neopterygii</taxon>
        <taxon>Teleostei</taxon>
        <taxon>Ostariophysi</taxon>
        <taxon>Cypriniformes</taxon>
        <taxon>Cyprinidae</taxon>
        <taxon>Cyprininae</taxon>
        <taxon>Sinocyclocheilus</taxon>
    </lineage>
</organism>
<dbReference type="InterPro" id="IPR043502">
    <property type="entry name" value="DNA/RNA_pol_sf"/>
</dbReference>
<evidence type="ECO:0000313" key="4">
    <source>
        <dbReference type="Ensembl" id="ENSSGRP00000043250.1"/>
    </source>
</evidence>
<dbReference type="SUPFAM" id="SSF56672">
    <property type="entry name" value="DNA/RNA polymerases"/>
    <property type="match status" value="1"/>
</dbReference>
<dbReference type="InterPro" id="IPR000477">
    <property type="entry name" value="RT_dom"/>
</dbReference>
<dbReference type="Gene3D" id="3.30.70.270">
    <property type="match status" value="2"/>
</dbReference>
<keyword evidence="5" id="KW-1185">Reference proteome</keyword>
<dbReference type="AlphaFoldDB" id="A0A672MX06"/>
<accession>A0A672MX06</accession>
<dbReference type="Gene3D" id="3.10.10.10">
    <property type="entry name" value="HIV Type 1 Reverse Transcriptase, subunit A, domain 1"/>
    <property type="match status" value="1"/>
</dbReference>
<protein>
    <recommendedName>
        <fullName evidence="2">ribonuclease H</fullName>
        <ecNumber evidence="2">3.1.26.4</ecNumber>
    </recommendedName>
</protein>
<dbReference type="PANTHER" id="PTHR33064">
    <property type="entry name" value="POL PROTEIN"/>
    <property type="match status" value="1"/>
</dbReference>